<comment type="similarity">
    <text evidence="1">Belongs to the SMP-30/CGR1 family.</text>
</comment>
<sequence length="295" mass="32183">MTSSFSLVLDAQCALGEGPVWSGTEQALYFVDIKGMKLHRFEPDAERHTTIGLSEEIGCFAIRKDGGFVAGLRSGVWHLSPEGERIAMLAPNPEPTATNRFNDGRTDPRGRFFLGTIDEKKAGGTAGLYRFDKRGLTKIQSGIWTSNGLAFSPDGRTMYHSDTQVRTIYAYDYDAGSGEATNRRVFAKVTNVGDDKGRPDGAAVDAEGCYWSALYEGGRVQRYSPTGKLLGEYKVPAMCTTMIAFGGDDLKTLYVTSARDGRPAEELERLPHSGGVFAMRTDVPGLPEPQFDPEV</sequence>
<evidence type="ECO:0000256" key="3">
    <source>
        <dbReference type="PIRSR" id="PIRSR605511-2"/>
    </source>
</evidence>
<comment type="cofactor">
    <cofactor evidence="3">
        <name>Zn(2+)</name>
        <dbReference type="ChEBI" id="CHEBI:29105"/>
    </cofactor>
    <text evidence="3">Binds 1 divalent metal cation per subunit.</text>
</comment>
<organism evidence="5 6">
    <name type="scientific">Jiella pacifica</name>
    <dbReference type="NCBI Taxonomy" id="2696469"/>
    <lineage>
        <taxon>Bacteria</taxon>
        <taxon>Pseudomonadati</taxon>
        <taxon>Pseudomonadota</taxon>
        <taxon>Alphaproteobacteria</taxon>
        <taxon>Hyphomicrobiales</taxon>
        <taxon>Aurantimonadaceae</taxon>
        <taxon>Jiella</taxon>
    </lineage>
</organism>
<dbReference type="Proteomes" id="UP000469011">
    <property type="component" value="Unassembled WGS sequence"/>
</dbReference>
<dbReference type="GO" id="GO:0005509">
    <property type="term" value="F:calcium ion binding"/>
    <property type="evidence" value="ECO:0007669"/>
    <property type="project" value="TreeGrafter"/>
</dbReference>
<evidence type="ECO:0000256" key="2">
    <source>
        <dbReference type="PIRSR" id="PIRSR605511-1"/>
    </source>
</evidence>
<dbReference type="GO" id="GO:0004341">
    <property type="term" value="F:gluconolactonase activity"/>
    <property type="evidence" value="ECO:0007669"/>
    <property type="project" value="TreeGrafter"/>
</dbReference>
<feature type="binding site" evidence="3">
    <location>
        <position position="100"/>
    </location>
    <ligand>
        <name>substrate</name>
    </ligand>
</feature>
<keyword evidence="3" id="KW-0479">Metal-binding</keyword>
<reference evidence="5 6" key="1">
    <citation type="submission" date="2020-01" db="EMBL/GenBank/DDBJ databases">
        <title>Jiella pacifica sp. nov.</title>
        <authorList>
            <person name="Xue Z."/>
            <person name="Zhu S."/>
            <person name="Chen J."/>
            <person name="Yang J."/>
        </authorList>
    </citation>
    <scope>NUCLEOTIDE SEQUENCE [LARGE SCALE GENOMIC DNA]</scope>
    <source>
        <strain evidence="5 6">40Bstr34</strain>
    </source>
</reference>
<evidence type="ECO:0000313" key="5">
    <source>
        <dbReference type="EMBL" id="NDW07556.1"/>
    </source>
</evidence>
<evidence type="ECO:0000256" key="1">
    <source>
        <dbReference type="ARBA" id="ARBA00008853"/>
    </source>
</evidence>
<dbReference type="Pfam" id="PF08450">
    <property type="entry name" value="SGL"/>
    <property type="match status" value="1"/>
</dbReference>
<feature type="binding site" evidence="3">
    <location>
        <position position="102"/>
    </location>
    <ligand>
        <name>substrate</name>
    </ligand>
</feature>
<keyword evidence="6" id="KW-1185">Reference proteome</keyword>
<evidence type="ECO:0000313" key="6">
    <source>
        <dbReference type="Proteomes" id="UP000469011"/>
    </source>
</evidence>
<dbReference type="InterPro" id="IPR005511">
    <property type="entry name" value="SMP-30"/>
</dbReference>
<protein>
    <submittedName>
        <fullName evidence="5">SMP-30/gluconolactonase/LRE family protein</fullName>
    </submittedName>
</protein>
<dbReference type="EMBL" id="JAAAMG010000032">
    <property type="protein sequence ID" value="NDW07556.1"/>
    <property type="molecule type" value="Genomic_DNA"/>
</dbReference>
<dbReference type="RefSeq" id="WP_163466014.1">
    <property type="nucleotide sequence ID" value="NZ_JAAAMG010000032.1"/>
</dbReference>
<comment type="caution">
    <text evidence="5">The sequence shown here is derived from an EMBL/GenBank/DDBJ whole genome shotgun (WGS) entry which is preliminary data.</text>
</comment>
<dbReference type="Gene3D" id="2.120.10.30">
    <property type="entry name" value="TolB, C-terminal domain"/>
    <property type="match status" value="1"/>
</dbReference>
<evidence type="ECO:0000259" key="4">
    <source>
        <dbReference type="Pfam" id="PF08450"/>
    </source>
</evidence>
<dbReference type="InterPro" id="IPR013658">
    <property type="entry name" value="SGL"/>
</dbReference>
<feature type="domain" description="SMP-30/Gluconolactonase/LRE-like region" evidence="4">
    <location>
        <begin position="15"/>
        <end position="259"/>
    </location>
</feature>
<dbReference type="InterPro" id="IPR011042">
    <property type="entry name" value="6-blade_b-propeller_TolB-like"/>
</dbReference>
<feature type="binding site" evidence="3">
    <location>
        <position position="147"/>
    </location>
    <ligand>
        <name>a divalent metal cation</name>
        <dbReference type="ChEBI" id="CHEBI:60240"/>
    </ligand>
</feature>
<dbReference type="AlphaFoldDB" id="A0A6N9TBW1"/>
<feature type="binding site" evidence="3">
    <location>
        <position position="200"/>
    </location>
    <ligand>
        <name>a divalent metal cation</name>
        <dbReference type="ChEBI" id="CHEBI:60240"/>
    </ligand>
</feature>
<keyword evidence="3" id="KW-0862">Zinc</keyword>
<dbReference type="SUPFAM" id="SSF63829">
    <property type="entry name" value="Calcium-dependent phosphotriesterase"/>
    <property type="match status" value="1"/>
</dbReference>
<dbReference type="PRINTS" id="PR01790">
    <property type="entry name" value="SMP30FAMILY"/>
</dbReference>
<accession>A0A6N9TBW1</accession>
<gene>
    <name evidence="5" type="ORF">GTK09_24390</name>
</gene>
<feature type="binding site" evidence="3">
    <location>
        <position position="17"/>
    </location>
    <ligand>
        <name>a divalent metal cation</name>
        <dbReference type="ChEBI" id="CHEBI:60240"/>
    </ligand>
</feature>
<name>A0A6N9TBW1_9HYPH</name>
<dbReference type="PANTHER" id="PTHR10907">
    <property type="entry name" value="REGUCALCIN"/>
    <property type="match status" value="1"/>
</dbReference>
<dbReference type="GO" id="GO:0019853">
    <property type="term" value="P:L-ascorbic acid biosynthetic process"/>
    <property type="evidence" value="ECO:0007669"/>
    <property type="project" value="TreeGrafter"/>
</dbReference>
<proteinExistence type="inferred from homology"/>
<dbReference type="PANTHER" id="PTHR10907:SF47">
    <property type="entry name" value="REGUCALCIN"/>
    <property type="match status" value="1"/>
</dbReference>
<feature type="active site" description="Proton donor/acceptor" evidence="2">
    <location>
        <position position="200"/>
    </location>
</feature>